<evidence type="ECO:0000313" key="10">
    <source>
        <dbReference type="EMBL" id="KRG19116.1"/>
    </source>
</evidence>
<dbReference type="NCBIfam" id="TIGR02802">
    <property type="entry name" value="Pal_lipo"/>
    <property type="match status" value="1"/>
</dbReference>
<reference evidence="10" key="1">
    <citation type="submission" date="2015-09" db="EMBL/GenBank/DDBJ databases">
        <title>Draft Genome Sequences of Two Novel Amoeba-resistant Intranuclear Bacteria, Candidatus Berkiella cookevillensis and Candidatus Berkiella aquae.</title>
        <authorList>
            <person name="Mehari Y.T."/>
            <person name="Arivett B.A."/>
            <person name="Farone A.L."/>
            <person name="Gunderson J.H."/>
            <person name="Farone M.B."/>
        </authorList>
    </citation>
    <scope>NUCLEOTIDE SEQUENCE [LARGE SCALE GENOMIC DNA]</scope>
    <source>
        <strain evidence="10">CC99</strain>
    </source>
</reference>
<dbReference type="InterPro" id="IPR050330">
    <property type="entry name" value="Bact_OuterMem_StrucFunc"/>
</dbReference>
<dbReference type="EMBL" id="LKHV01000004">
    <property type="protein sequence ID" value="KRG19116.1"/>
    <property type="molecule type" value="Genomic_DNA"/>
</dbReference>
<gene>
    <name evidence="8 10" type="primary">pal</name>
    <name evidence="10" type="ORF">CC99x_01115</name>
</gene>
<evidence type="ECO:0000256" key="2">
    <source>
        <dbReference type="ARBA" id="ARBA00022729"/>
    </source>
</evidence>
<feature type="domain" description="OmpA-like" evidence="9">
    <location>
        <begin position="60"/>
        <end position="175"/>
    </location>
</feature>
<evidence type="ECO:0000256" key="1">
    <source>
        <dbReference type="ARBA" id="ARBA00022618"/>
    </source>
</evidence>
<protein>
    <recommendedName>
        <fullName evidence="8">Peptidoglycan-associated lipoprotein</fullName>
        <shortName evidence="8">PAL</shortName>
    </recommendedName>
</protein>
<dbReference type="GO" id="GO:0051301">
    <property type="term" value="P:cell division"/>
    <property type="evidence" value="ECO:0007669"/>
    <property type="project" value="UniProtKB-UniRule"/>
</dbReference>
<keyword evidence="4 8" id="KW-0564">Palmitate</keyword>
<dbReference type="PATRIC" id="fig|1590042.3.peg.1128"/>
<dbReference type="InterPro" id="IPR006664">
    <property type="entry name" value="OMP_bac"/>
</dbReference>
<evidence type="ECO:0000256" key="7">
    <source>
        <dbReference type="ARBA" id="ARBA00023306"/>
    </source>
</evidence>
<comment type="caution">
    <text evidence="10">The sequence shown here is derived from an EMBL/GenBank/DDBJ whole genome shotgun (WGS) entry which is preliminary data.</text>
</comment>
<accession>A0A0Q9YF17</accession>
<comment type="similarity">
    <text evidence="8">Belongs to the Pal lipoprotein family.</text>
</comment>
<dbReference type="PRINTS" id="PR01021">
    <property type="entry name" value="OMPADOMAIN"/>
</dbReference>
<evidence type="ECO:0000256" key="5">
    <source>
        <dbReference type="ARBA" id="ARBA00023237"/>
    </source>
</evidence>
<evidence type="ECO:0000256" key="3">
    <source>
        <dbReference type="ARBA" id="ARBA00023136"/>
    </source>
</evidence>
<evidence type="ECO:0000259" key="9">
    <source>
        <dbReference type="PROSITE" id="PS51123"/>
    </source>
</evidence>
<dbReference type="Pfam" id="PF00691">
    <property type="entry name" value="OmpA"/>
    <property type="match status" value="1"/>
</dbReference>
<evidence type="ECO:0000256" key="6">
    <source>
        <dbReference type="ARBA" id="ARBA00023288"/>
    </source>
</evidence>
<sequence length="175" mass="19145">MSIKGAKICLVGIALSMMVVGCSNKGASNRHASHGGDSTYAANAYGAGEGDAFDGRNLTDSERELLAKRKFFFDFDRDDIKSYDQASLNAHANYLKNNHNKVIRIEGHTDEQGSREYNVGLGERRGNAVSRFLMSNGVSPSQINVVSYGAEKPEAMGSGEDAYRQNRRAIIVYEQ</sequence>
<dbReference type="PROSITE" id="PS51123">
    <property type="entry name" value="OMPA_2"/>
    <property type="match status" value="1"/>
</dbReference>
<keyword evidence="6 8" id="KW-0449">Lipoprotein</keyword>
<keyword evidence="7 8" id="KW-0131">Cell cycle</keyword>
<keyword evidence="1 8" id="KW-0132">Cell division</keyword>
<comment type="subcellular location">
    <subcellularLocation>
        <location evidence="8">Cell outer membrane</location>
        <topology evidence="8">Lipid-anchor</topology>
    </subcellularLocation>
</comment>
<dbReference type="InterPro" id="IPR039001">
    <property type="entry name" value="Pal"/>
</dbReference>
<keyword evidence="5 8" id="KW-0998">Cell outer membrane</keyword>
<dbReference type="InterPro" id="IPR014169">
    <property type="entry name" value="Pal_lipo_C"/>
</dbReference>
<proteinExistence type="inferred from homology"/>
<comment type="function">
    <text evidence="8">Part of the Tol-Pal system, which plays a role in outer membrane invagination during cell division and is important for maintaining outer membrane integrity.</text>
</comment>
<dbReference type="InterPro" id="IPR036737">
    <property type="entry name" value="OmpA-like_sf"/>
</dbReference>
<comment type="subunit">
    <text evidence="8">The Tol-Pal system is composed of five core proteins: the inner membrane proteins TolA, TolQ and TolR, the periplasmic protein TolB and the outer membrane protein Pal. They form a network linking the inner and outer membranes and the peptidoglycan layer.</text>
</comment>
<organism evidence="10">
    <name type="scientific">Candidatus Berkiella cookevillensis</name>
    <dbReference type="NCBI Taxonomy" id="437022"/>
    <lineage>
        <taxon>Bacteria</taxon>
        <taxon>Pseudomonadati</taxon>
        <taxon>Pseudomonadota</taxon>
        <taxon>Gammaproteobacteria</taxon>
        <taxon>Candidatus Berkiellales</taxon>
        <taxon>Candidatus Berkiellaceae</taxon>
        <taxon>Candidatus Berkiella</taxon>
    </lineage>
</organism>
<evidence type="ECO:0000256" key="4">
    <source>
        <dbReference type="ARBA" id="ARBA00023139"/>
    </source>
</evidence>
<name>A0A0Q9YF17_9GAMM</name>
<dbReference type="PANTHER" id="PTHR30329:SF21">
    <property type="entry name" value="LIPOPROTEIN YIAD-RELATED"/>
    <property type="match status" value="1"/>
</dbReference>
<dbReference type="HAMAP" id="MF_02204">
    <property type="entry name" value="Pal"/>
    <property type="match status" value="1"/>
</dbReference>
<dbReference type="PROSITE" id="PS51257">
    <property type="entry name" value="PROKAR_LIPOPROTEIN"/>
    <property type="match status" value="1"/>
</dbReference>
<dbReference type="CDD" id="cd07185">
    <property type="entry name" value="OmpA_C-like"/>
    <property type="match status" value="1"/>
</dbReference>
<dbReference type="InterPro" id="IPR006665">
    <property type="entry name" value="OmpA-like"/>
</dbReference>
<keyword evidence="2 8" id="KW-0732">Signal</keyword>
<keyword evidence="3 8" id="KW-0472">Membrane</keyword>
<dbReference type="SUPFAM" id="SSF103088">
    <property type="entry name" value="OmpA-like"/>
    <property type="match status" value="1"/>
</dbReference>
<evidence type="ECO:0000256" key="8">
    <source>
        <dbReference type="HAMAP-Rule" id="MF_02204"/>
    </source>
</evidence>
<dbReference type="PANTHER" id="PTHR30329">
    <property type="entry name" value="STATOR ELEMENT OF FLAGELLAR MOTOR COMPLEX"/>
    <property type="match status" value="1"/>
</dbReference>
<dbReference type="Gene3D" id="3.30.1330.60">
    <property type="entry name" value="OmpA-like domain"/>
    <property type="match status" value="1"/>
</dbReference>
<dbReference type="STRING" id="437022.CC99x_01115"/>
<dbReference type="GO" id="GO:0009279">
    <property type="term" value="C:cell outer membrane"/>
    <property type="evidence" value="ECO:0007669"/>
    <property type="project" value="UniProtKB-SubCell"/>
</dbReference>
<dbReference type="AlphaFoldDB" id="A0A0Q9YF17"/>